<dbReference type="GO" id="GO:0006508">
    <property type="term" value="P:proteolysis"/>
    <property type="evidence" value="ECO:0007669"/>
    <property type="project" value="UniProtKB-KW"/>
</dbReference>
<dbReference type="Proteomes" id="UP000003730">
    <property type="component" value="Unassembled WGS sequence"/>
</dbReference>
<dbReference type="InterPro" id="IPR015927">
    <property type="entry name" value="Peptidase_S24_S26A/B/C"/>
</dbReference>
<dbReference type="RefSeq" id="WP_008635328.1">
    <property type="nucleotide sequence ID" value="NZ_AFXZ01000009.1"/>
</dbReference>
<evidence type="ECO:0000256" key="2">
    <source>
        <dbReference type="ARBA" id="ARBA00022801"/>
    </source>
</evidence>
<keyword evidence="3" id="KW-0805">Transcription regulation</keyword>
<dbReference type="GO" id="GO:0016020">
    <property type="term" value="C:membrane"/>
    <property type="evidence" value="ECO:0007669"/>
    <property type="project" value="InterPro"/>
</dbReference>
<sequence>MDNKFTYIKERILHLVEIKGFGKEDFFDKLGMSYGSFKGSAKERPINSNAIENILTIIPDANLNWIITGKGEPIIVDSIKNYQNNKQSPYSLNEPNLPKLITVDSQGNENTVLVPVHAQAGYISGFGDPDYISTLPTYRLPRLNNGTFRMFEVKGHSMVPTLHSGCIVVGEYCENWYDLKDGQIYIIITEDGIVVKRVINRLEKYGNLFLKSDNRSEFPSYILKPEEIKEVWKVSLAMLFNLLDPSTLFDRINDLEADVTMLKQKKPKK</sequence>
<comment type="caution">
    <text evidence="7">The sequence shown here is derived from an EMBL/GenBank/DDBJ whole genome shotgun (WGS) entry which is preliminary data.</text>
</comment>
<dbReference type="STRING" id="1046627.BZARG_746"/>
<evidence type="ECO:0000259" key="6">
    <source>
        <dbReference type="Pfam" id="PF00717"/>
    </source>
</evidence>
<dbReference type="Gene3D" id="2.10.109.10">
    <property type="entry name" value="Umud Fragment, subunit A"/>
    <property type="match status" value="1"/>
</dbReference>
<dbReference type="GO" id="GO:0004252">
    <property type="term" value="F:serine-type endopeptidase activity"/>
    <property type="evidence" value="ECO:0007669"/>
    <property type="project" value="InterPro"/>
</dbReference>
<dbReference type="PANTHER" id="PTHR40661">
    <property type="match status" value="1"/>
</dbReference>
<keyword evidence="1" id="KW-0645">Protease</keyword>
<organism evidence="7 8">
    <name type="scientific">Bizionia argentinensis JUB59</name>
    <dbReference type="NCBI Taxonomy" id="1046627"/>
    <lineage>
        <taxon>Bacteria</taxon>
        <taxon>Pseudomonadati</taxon>
        <taxon>Bacteroidota</taxon>
        <taxon>Flavobacteriia</taxon>
        <taxon>Flavobacteriales</taxon>
        <taxon>Flavobacteriaceae</taxon>
        <taxon>Bizionia</taxon>
    </lineage>
</organism>
<accession>G2EB63</accession>
<evidence type="ECO:0000313" key="8">
    <source>
        <dbReference type="Proteomes" id="UP000003730"/>
    </source>
</evidence>
<dbReference type="InterPro" id="IPR036286">
    <property type="entry name" value="LexA/Signal_pep-like_sf"/>
</dbReference>
<dbReference type="eggNOG" id="COG2932">
    <property type="taxonomic scope" value="Bacteria"/>
</dbReference>
<dbReference type="AlphaFoldDB" id="G2EB63"/>
<dbReference type="PANTHER" id="PTHR40661:SF3">
    <property type="entry name" value="FELS-1 PROPHAGE TRANSCRIPTIONAL REGULATOR"/>
    <property type="match status" value="1"/>
</dbReference>
<name>G2EB63_9FLAO</name>
<reference evidence="7 8" key="1">
    <citation type="journal article" date="2008" name="Int. J. Syst. Evol. Microbiol.">
        <title>Bizionia argentinensis sp. nov., isolated from surface marine water in Antarctica.</title>
        <authorList>
            <person name="Bercovich A."/>
            <person name="Vazquez S.C."/>
            <person name="Yankilevich P."/>
            <person name="Coria S.H."/>
            <person name="Foti M."/>
            <person name="Hernandez E."/>
            <person name="Vidal A."/>
            <person name="Ruberto L."/>
            <person name="Melo C."/>
            <person name="Marenssi S."/>
            <person name="Criscuolo M."/>
            <person name="Memoli M."/>
            <person name="Arguelles M."/>
            <person name="Mac Cormack W.P."/>
        </authorList>
    </citation>
    <scope>NUCLEOTIDE SEQUENCE [LARGE SCALE GENOMIC DNA]</scope>
    <source>
        <strain evidence="7 8">JUB59</strain>
    </source>
</reference>
<dbReference type="InterPro" id="IPR019756">
    <property type="entry name" value="Pept_S26A_signal_pept_1_Ser-AS"/>
</dbReference>
<dbReference type="CDD" id="cd06529">
    <property type="entry name" value="S24_LexA-like"/>
    <property type="match status" value="1"/>
</dbReference>
<proteinExistence type="predicted"/>
<dbReference type="SUPFAM" id="SSF51306">
    <property type="entry name" value="LexA/Signal peptidase"/>
    <property type="match status" value="1"/>
</dbReference>
<gene>
    <name evidence="7" type="ORF">BZARG_746</name>
</gene>
<dbReference type="OrthoDB" id="3831186at2"/>
<feature type="domain" description="Peptidase S24/S26A/S26B/S26C" evidence="6">
    <location>
        <begin position="146"/>
        <end position="226"/>
    </location>
</feature>
<evidence type="ECO:0000313" key="7">
    <source>
        <dbReference type="EMBL" id="EGV44238.1"/>
    </source>
</evidence>
<dbReference type="PROSITE" id="PS00501">
    <property type="entry name" value="SPASE_I_1"/>
    <property type="match status" value="1"/>
</dbReference>
<evidence type="ECO:0000256" key="4">
    <source>
        <dbReference type="ARBA" id="ARBA00023125"/>
    </source>
</evidence>
<dbReference type="InterPro" id="IPR039418">
    <property type="entry name" value="LexA-like"/>
</dbReference>
<keyword evidence="4" id="KW-0238">DNA-binding</keyword>
<evidence type="ECO:0000256" key="5">
    <source>
        <dbReference type="ARBA" id="ARBA00023163"/>
    </source>
</evidence>
<evidence type="ECO:0000256" key="3">
    <source>
        <dbReference type="ARBA" id="ARBA00023015"/>
    </source>
</evidence>
<dbReference type="GO" id="GO:0003677">
    <property type="term" value="F:DNA binding"/>
    <property type="evidence" value="ECO:0007669"/>
    <property type="project" value="UniProtKB-KW"/>
</dbReference>
<evidence type="ECO:0000256" key="1">
    <source>
        <dbReference type="ARBA" id="ARBA00022670"/>
    </source>
</evidence>
<keyword evidence="2" id="KW-0378">Hydrolase</keyword>
<dbReference type="EMBL" id="AFXZ01000009">
    <property type="protein sequence ID" value="EGV44238.1"/>
    <property type="molecule type" value="Genomic_DNA"/>
</dbReference>
<keyword evidence="5" id="KW-0804">Transcription</keyword>
<keyword evidence="8" id="KW-1185">Reference proteome</keyword>
<protein>
    <submittedName>
        <fullName evidence="7">LexA family transcriptional regulator</fullName>
    </submittedName>
</protein>
<dbReference type="Pfam" id="PF00717">
    <property type="entry name" value="Peptidase_S24"/>
    <property type="match status" value="1"/>
</dbReference>